<dbReference type="GO" id="GO:0003677">
    <property type="term" value="F:DNA binding"/>
    <property type="evidence" value="ECO:0007669"/>
    <property type="project" value="InterPro"/>
</dbReference>
<dbReference type="SUPFAM" id="SSF46894">
    <property type="entry name" value="C-terminal effector domain of the bipartite response regulators"/>
    <property type="match status" value="1"/>
</dbReference>
<organism evidence="2 3">
    <name type="scientific">Candidatus Gottesmanbacteria bacterium GW2011_GWC2_39_8</name>
    <dbReference type="NCBI Taxonomy" id="1618450"/>
    <lineage>
        <taxon>Bacteria</taxon>
        <taxon>Candidatus Gottesmaniibacteriota</taxon>
    </lineage>
</organism>
<feature type="region of interest" description="Disordered" evidence="1">
    <location>
        <begin position="111"/>
        <end position="134"/>
    </location>
</feature>
<dbReference type="GO" id="GO:0006355">
    <property type="term" value="P:regulation of DNA-templated transcription"/>
    <property type="evidence" value="ECO:0007669"/>
    <property type="project" value="InterPro"/>
</dbReference>
<dbReference type="InterPro" id="IPR016032">
    <property type="entry name" value="Sig_transdc_resp-reg_C-effctor"/>
</dbReference>
<comment type="caution">
    <text evidence="2">The sequence shown here is derived from an EMBL/GenBank/DDBJ whole genome shotgun (WGS) entry which is preliminary data.</text>
</comment>
<sequence length="134" mass="14611">MGRKNSTEGIGVISLFTSVFFTHRQLDIIARMGQGKTQSRIAAELGIAKKTIGRLVRGDDSTSGYGTSKSERGIMGTIEAHTGRRPLNRYVRQALWDSGVLTSPGKGVSFVRKNGGTTYRSGEKTEHVPDKKIK</sequence>
<protein>
    <submittedName>
        <fullName evidence="2">Uncharacterized protein</fullName>
    </submittedName>
</protein>
<feature type="region of interest" description="Disordered" evidence="1">
    <location>
        <begin position="58"/>
        <end position="79"/>
    </location>
</feature>
<gene>
    <name evidence="2" type="ORF">UT63_C0064G0015</name>
</gene>
<name>A0A0G0PUT1_9BACT</name>
<dbReference type="EMBL" id="LBXN01000064">
    <property type="protein sequence ID" value="KKR31633.1"/>
    <property type="molecule type" value="Genomic_DNA"/>
</dbReference>
<evidence type="ECO:0000313" key="3">
    <source>
        <dbReference type="Proteomes" id="UP000034539"/>
    </source>
</evidence>
<feature type="compositionally biased region" description="Basic and acidic residues" evidence="1">
    <location>
        <begin position="121"/>
        <end position="134"/>
    </location>
</feature>
<reference evidence="2 3" key="1">
    <citation type="journal article" date="2015" name="Nature">
        <title>rRNA introns, odd ribosomes, and small enigmatic genomes across a large radiation of phyla.</title>
        <authorList>
            <person name="Brown C.T."/>
            <person name="Hug L.A."/>
            <person name="Thomas B.C."/>
            <person name="Sharon I."/>
            <person name="Castelle C.J."/>
            <person name="Singh A."/>
            <person name="Wilkins M.J."/>
            <person name="Williams K.H."/>
            <person name="Banfield J.F."/>
        </authorList>
    </citation>
    <scope>NUCLEOTIDE SEQUENCE [LARGE SCALE GENOMIC DNA]</scope>
</reference>
<dbReference type="AlphaFoldDB" id="A0A0G0PUT1"/>
<evidence type="ECO:0000256" key="1">
    <source>
        <dbReference type="SAM" id="MobiDB-lite"/>
    </source>
</evidence>
<dbReference type="Gene3D" id="1.10.10.10">
    <property type="entry name" value="Winged helix-like DNA-binding domain superfamily/Winged helix DNA-binding domain"/>
    <property type="match status" value="1"/>
</dbReference>
<proteinExistence type="predicted"/>
<dbReference type="InterPro" id="IPR036388">
    <property type="entry name" value="WH-like_DNA-bd_sf"/>
</dbReference>
<evidence type="ECO:0000313" key="2">
    <source>
        <dbReference type="EMBL" id="KKR31633.1"/>
    </source>
</evidence>
<accession>A0A0G0PUT1</accession>
<dbReference type="Proteomes" id="UP000034539">
    <property type="component" value="Unassembled WGS sequence"/>
</dbReference>